<name>A0A9P4T9S6_CURKU</name>
<evidence type="ECO:0000256" key="3">
    <source>
        <dbReference type="ARBA" id="ARBA00022490"/>
    </source>
</evidence>
<feature type="compositionally biased region" description="Polar residues" evidence="6">
    <location>
        <begin position="357"/>
        <end position="376"/>
    </location>
</feature>
<evidence type="ECO:0000256" key="5">
    <source>
        <dbReference type="ARBA" id="ARBA00022927"/>
    </source>
</evidence>
<accession>A0A9P4T9S6</accession>
<dbReference type="FunFam" id="1.25.10.10:FF:000219">
    <property type="entry name" value="Importin subunit beta-2"/>
    <property type="match status" value="1"/>
</dbReference>
<keyword evidence="8" id="KW-1185">Reference proteome</keyword>
<evidence type="ECO:0000256" key="4">
    <source>
        <dbReference type="ARBA" id="ARBA00022737"/>
    </source>
</evidence>
<dbReference type="GO" id="GO:0005737">
    <property type="term" value="C:cytoplasm"/>
    <property type="evidence" value="ECO:0007669"/>
    <property type="project" value="UniProtKB-SubCell"/>
</dbReference>
<evidence type="ECO:0000313" key="8">
    <source>
        <dbReference type="Proteomes" id="UP000801428"/>
    </source>
</evidence>
<keyword evidence="3" id="KW-0963">Cytoplasm</keyword>
<dbReference type="FunFam" id="1.25.10.10:FF:000313">
    <property type="entry name" value="Importin beta-2 subunit, putative"/>
    <property type="match status" value="1"/>
</dbReference>
<dbReference type="GO" id="GO:0006606">
    <property type="term" value="P:protein import into nucleus"/>
    <property type="evidence" value="ECO:0007669"/>
    <property type="project" value="InterPro"/>
</dbReference>
<dbReference type="InterPro" id="IPR011989">
    <property type="entry name" value="ARM-like"/>
</dbReference>
<dbReference type="PANTHER" id="PTHR10527">
    <property type="entry name" value="IMPORTIN BETA"/>
    <property type="match status" value="1"/>
</dbReference>
<dbReference type="InterPro" id="IPR016024">
    <property type="entry name" value="ARM-type_fold"/>
</dbReference>
<evidence type="ECO:0000313" key="7">
    <source>
        <dbReference type="EMBL" id="KAF2998002.1"/>
    </source>
</evidence>
<evidence type="ECO:0000256" key="2">
    <source>
        <dbReference type="ARBA" id="ARBA00022448"/>
    </source>
</evidence>
<dbReference type="AlphaFoldDB" id="A0A9P4T9S6"/>
<organism evidence="7 8">
    <name type="scientific">Curvularia kusanoi</name>
    <name type="common">Cochliobolus kusanoi</name>
    <dbReference type="NCBI Taxonomy" id="90978"/>
    <lineage>
        <taxon>Eukaryota</taxon>
        <taxon>Fungi</taxon>
        <taxon>Dikarya</taxon>
        <taxon>Ascomycota</taxon>
        <taxon>Pezizomycotina</taxon>
        <taxon>Dothideomycetes</taxon>
        <taxon>Pleosporomycetidae</taxon>
        <taxon>Pleosporales</taxon>
        <taxon>Pleosporineae</taxon>
        <taxon>Pleosporaceae</taxon>
        <taxon>Curvularia</taxon>
    </lineage>
</organism>
<evidence type="ECO:0000256" key="1">
    <source>
        <dbReference type="ARBA" id="ARBA00004496"/>
    </source>
</evidence>
<keyword evidence="2" id="KW-0813">Transport</keyword>
<gene>
    <name evidence="7" type="ORF">E8E13_007173</name>
</gene>
<evidence type="ECO:0000256" key="6">
    <source>
        <dbReference type="SAM" id="MobiDB-lite"/>
    </source>
</evidence>
<keyword evidence="5" id="KW-0653">Protein transport</keyword>
<comment type="subcellular location">
    <subcellularLocation>
        <location evidence="1">Cytoplasm</location>
    </subcellularLocation>
</comment>
<proteinExistence type="predicted"/>
<dbReference type="EMBL" id="SWKU01000021">
    <property type="protein sequence ID" value="KAF2998002.1"/>
    <property type="molecule type" value="Genomic_DNA"/>
</dbReference>
<dbReference type="Pfam" id="PF13513">
    <property type="entry name" value="HEAT_EZ"/>
    <property type="match status" value="1"/>
</dbReference>
<sequence length="939" mass="104164">MSWQPEQQTLQQLAQCLKDSLGGHDVAARKNAEIVRRPHMLRTARASPDFDKYLAYLFSCSQPPSGVDMDGTLYFQARAAAAIMLKNDVRQSLKAMDETTKSYIKNIIMVGLQDANKQMRLYAGNVITEVVRQGGIMGWPQILSDLINIVSNADGSVSSQAQEGAMSALLKICEDHRRALDKEYQGQRPSSYIFPKLLELTTSPNSRVRADAIAAINIFIPDKLQVVLANIDTLMQQLFSIASDSSGDVRKQVCRAFVHVADIAPEKMLPHMSGLVDYMVAQQRSKEDEELALDAAEFWLCVAEDERMRDHLGPYLPKIVPVLLESMVYSEDDVLRLEGEEEDYEVDDREQDIRPNFASNKSGRMTTNANGETVLTNGAGDDDLSDGEIEDFDDDDSFGDPEDAWNLRKCSAAALDVLAGVFHEAVFEATLPYLTSNLSHAEWPNRESAVLALGAIADGCMDVVQPHLPMLTPYLITLLQDPKPVVRKITCWTLGRYSGWAARLDPAGKQQFFEPIMDGILKKMLDSNKGVQEAAASAFAHLEDKANTQMAEYCPVIVQQFIKCFAMYKDKNMYILYDCVQTLAEHVGPALAQDELVAMLMPALLQRWNKVSDHSREVIPLLECLSYVATALDDKFSQYAGGIFARCIGIIHRNLQESQMATENPSLEVPDKDFLITAVDLLSAMIQSLPKQNSSQLVAGTPEFFQLMAICMSDSNNDVRQSAYALLGDCAICVFEQLQPCLPAILEILIVQLEVTPAHVGHDESGYSVINNACWSVGEIAMQQKEGMQPYAERLLQKIGTILFDSKVPESLNENAAIALGRLGIGCAHYLSMHLAQIAPAFLRAISKVTWNDEKGHALQGFMQIVLANPGAMEQSLLEFFSLMASAESNFITGPSGKQCRESFKQIIQQYKSMISDFDSFLNALPSDQQARFRELYSV</sequence>
<protein>
    <submittedName>
        <fullName evidence="7">Uncharacterized protein</fullName>
    </submittedName>
</protein>
<dbReference type="Proteomes" id="UP000801428">
    <property type="component" value="Unassembled WGS sequence"/>
</dbReference>
<keyword evidence="4" id="KW-0677">Repeat</keyword>
<reference evidence="7" key="1">
    <citation type="submission" date="2019-04" db="EMBL/GenBank/DDBJ databases">
        <title>Sequencing of skin fungus with MAO and IRED activity.</title>
        <authorList>
            <person name="Marsaioli A.J."/>
            <person name="Bonatto J.M.C."/>
            <person name="Reis Junior O."/>
        </authorList>
    </citation>
    <scope>NUCLEOTIDE SEQUENCE</scope>
    <source>
        <strain evidence="7">30M1</strain>
    </source>
</reference>
<comment type="caution">
    <text evidence="7">The sequence shown here is derived from an EMBL/GenBank/DDBJ whole genome shotgun (WGS) entry which is preliminary data.</text>
</comment>
<dbReference type="SUPFAM" id="SSF48371">
    <property type="entry name" value="ARM repeat"/>
    <property type="match status" value="1"/>
</dbReference>
<dbReference type="OrthoDB" id="951172at2759"/>
<dbReference type="Gene3D" id="1.25.10.10">
    <property type="entry name" value="Leucine-rich Repeat Variant"/>
    <property type="match status" value="2"/>
</dbReference>
<feature type="region of interest" description="Disordered" evidence="6">
    <location>
        <begin position="355"/>
        <end position="384"/>
    </location>
</feature>
<dbReference type="InterPro" id="IPR040122">
    <property type="entry name" value="Importin_beta"/>
</dbReference>